<dbReference type="AlphaFoldDB" id="A0A369AD47"/>
<keyword evidence="1" id="KW-0812">Transmembrane</keyword>
<comment type="caution">
    <text evidence="2">The sequence shown here is derived from an EMBL/GenBank/DDBJ whole genome shotgun (WGS) entry which is preliminary data.</text>
</comment>
<name>A0A369AD47_9BURK</name>
<organism evidence="2 3">
    <name type="scientific">Extensimonas vulgaris</name>
    <dbReference type="NCBI Taxonomy" id="1031594"/>
    <lineage>
        <taxon>Bacteria</taxon>
        <taxon>Pseudomonadati</taxon>
        <taxon>Pseudomonadota</taxon>
        <taxon>Betaproteobacteria</taxon>
        <taxon>Burkholderiales</taxon>
        <taxon>Comamonadaceae</taxon>
        <taxon>Extensimonas</taxon>
    </lineage>
</organism>
<feature type="transmembrane region" description="Helical" evidence="1">
    <location>
        <begin position="6"/>
        <end position="22"/>
    </location>
</feature>
<dbReference type="EMBL" id="QPJU01000018">
    <property type="protein sequence ID" value="RCX07083.1"/>
    <property type="molecule type" value="Genomic_DNA"/>
</dbReference>
<accession>A0A369AD47</accession>
<protein>
    <submittedName>
        <fullName evidence="2">Uncharacterized protein</fullName>
    </submittedName>
</protein>
<reference evidence="2 3" key="1">
    <citation type="submission" date="2018-07" db="EMBL/GenBank/DDBJ databases">
        <title>Genomic Encyclopedia of Type Strains, Phase IV (KMG-IV): sequencing the most valuable type-strain genomes for metagenomic binning, comparative biology and taxonomic classification.</title>
        <authorList>
            <person name="Goeker M."/>
        </authorList>
    </citation>
    <scope>NUCLEOTIDE SEQUENCE [LARGE SCALE GENOMIC DNA]</scope>
    <source>
        <strain evidence="2 3">DSM 100911</strain>
    </source>
</reference>
<feature type="transmembrane region" description="Helical" evidence="1">
    <location>
        <begin position="29"/>
        <end position="50"/>
    </location>
</feature>
<keyword evidence="1" id="KW-1133">Transmembrane helix</keyword>
<sequence>MNMLHLNIFWLTFGCGLLLIGFSGRKYRWGPGVMLVGIIGVLGMIGYNIYQLLYHP</sequence>
<dbReference type="Proteomes" id="UP000252174">
    <property type="component" value="Unassembled WGS sequence"/>
</dbReference>
<evidence type="ECO:0000313" key="3">
    <source>
        <dbReference type="Proteomes" id="UP000252174"/>
    </source>
</evidence>
<evidence type="ECO:0000313" key="2">
    <source>
        <dbReference type="EMBL" id="RCX07083.1"/>
    </source>
</evidence>
<evidence type="ECO:0000256" key="1">
    <source>
        <dbReference type="SAM" id="Phobius"/>
    </source>
</evidence>
<keyword evidence="3" id="KW-1185">Reference proteome</keyword>
<gene>
    <name evidence="2" type="ORF">DFR45_1188</name>
</gene>
<keyword evidence="1" id="KW-0472">Membrane</keyword>
<proteinExistence type="predicted"/>